<protein>
    <submittedName>
        <fullName evidence="2">Stress-induced protein</fullName>
    </submittedName>
</protein>
<gene>
    <name evidence="2" type="ORF">BAMA_23635</name>
</gene>
<dbReference type="EMBL" id="JOTN01000008">
    <property type="protein sequence ID" value="KEK19361.1"/>
    <property type="molecule type" value="Genomic_DNA"/>
</dbReference>
<dbReference type="Proteomes" id="UP000027822">
    <property type="component" value="Unassembled WGS sequence"/>
</dbReference>
<accession>A0A073JYN5</accession>
<evidence type="ECO:0000313" key="3">
    <source>
        <dbReference type="Proteomes" id="UP000027822"/>
    </source>
</evidence>
<dbReference type="InterPro" id="IPR025572">
    <property type="entry name" value="YgaB"/>
</dbReference>
<proteinExistence type="predicted"/>
<dbReference type="AlphaFoldDB" id="A0A073JYN5"/>
<comment type="caution">
    <text evidence="2">The sequence shown here is derived from an EMBL/GenBank/DDBJ whole genome shotgun (WGS) entry which is preliminary data.</text>
</comment>
<dbReference type="Pfam" id="PF14182">
    <property type="entry name" value="YgaB"/>
    <property type="match status" value="1"/>
</dbReference>
<dbReference type="OrthoDB" id="2942102at2"/>
<dbReference type="RefSeq" id="WP_034639192.1">
    <property type="nucleotide sequence ID" value="NZ_CBCSJC010000023.1"/>
</dbReference>
<keyword evidence="1" id="KW-0175">Coiled coil</keyword>
<sequence>MNLFDNLVGEQLKTMDELLKLQTHLEHYQQIINSKNEKTDTKELHFIRQEILKTELELKALQEKFEKQTKAVIQSFENEKAISG</sequence>
<evidence type="ECO:0000313" key="2">
    <source>
        <dbReference type="EMBL" id="KEK19361.1"/>
    </source>
</evidence>
<feature type="coiled-coil region" evidence="1">
    <location>
        <begin position="44"/>
        <end position="71"/>
    </location>
</feature>
<organism evidence="2 3">
    <name type="scientific">Bacillus manliponensis</name>
    <dbReference type="NCBI Taxonomy" id="574376"/>
    <lineage>
        <taxon>Bacteria</taxon>
        <taxon>Bacillati</taxon>
        <taxon>Bacillota</taxon>
        <taxon>Bacilli</taxon>
        <taxon>Bacillales</taxon>
        <taxon>Bacillaceae</taxon>
        <taxon>Bacillus</taxon>
        <taxon>Bacillus cereus group</taxon>
    </lineage>
</organism>
<reference evidence="2 3" key="1">
    <citation type="submission" date="2014-06" db="EMBL/GenBank/DDBJ databases">
        <title>Draft genome sequence of Bacillus manliponensis JCM 15802 (MCCC 1A00708).</title>
        <authorList>
            <person name="Lai Q."/>
            <person name="Liu Y."/>
            <person name="Shao Z."/>
        </authorList>
    </citation>
    <scope>NUCLEOTIDE SEQUENCE [LARGE SCALE GENOMIC DNA]</scope>
    <source>
        <strain evidence="2 3">JCM 15802</strain>
    </source>
</reference>
<evidence type="ECO:0000256" key="1">
    <source>
        <dbReference type="SAM" id="Coils"/>
    </source>
</evidence>
<name>A0A073JYN5_9BACI</name>
<keyword evidence="3" id="KW-1185">Reference proteome</keyword>